<proteinExistence type="predicted"/>
<evidence type="ECO:0000313" key="4">
    <source>
        <dbReference type="Proteomes" id="UP001168613"/>
    </source>
</evidence>
<evidence type="ECO:0000313" key="3">
    <source>
        <dbReference type="EMBL" id="MDN4121749.1"/>
    </source>
</evidence>
<protein>
    <submittedName>
        <fullName evidence="3">Uncharacterized protein</fullName>
    </submittedName>
</protein>
<keyword evidence="2" id="KW-0812">Transmembrane</keyword>
<feature type="transmembrane region" description="Helical" evidence="2">
    <location>
        <begin position="47"/>
        <end position="65"/>
    </location>
</feature>
<dbReference type="Proteomes" id="UP001168613">
    <property type="component" value="Unassembled WGS sequence"/>
</dbReference>
<sequence length="93" mass="10514">MNKTTYLYVAWTFGIMFVSWFVWWLLLKAPFLTALKIGDLLSYWSEFNSFFMRAAGIGLVVLMVLNFSSAQSKANAEQNSSVKPAVTTENACE</sequence>
<feature type="region of interest" description="Disordered" evidence="1">
    <location>
        <begin position="72"/>
        <end position="93"/>
    </location>
</feature>
<feature type="transmembrane region" description="Helical" evidence="2">
    <location>
        <begin position="7"/>
        <end position="27"/>
    </location>
</feature>
<gene>
    <name evidence="3" type="ORF">LMS43_10650</name>
</gene>
<keyword evidence="4" id="KW-1185">Reference proteome</keyword>
<evidence type="ECO:0000256" key="2">
    <source>
        <dbReference type="SAM" id="Phobius"/>
    </source>
</evidence>
<organism evidence="3 4">
    <name type="scientific">Alcaligenes endophyticus</name>
    <dbReference type="NCBI Taxonomy" id="1929088"/>
    <lineage>
        <taxon>Bacteria</taxon>
        <taxon>Pseudomonadati</taxon>
        <taxon>Pseudomonadota</taxon>
        <taxon>Betaproteobacteria</taxon>
        <taxon>Burkholderiales</taxon>
        <taxon>Alcaligenaceae</taxon>
        <taxon>Alcaligenes</taxon>
    </lineage>
</organism>
<keyword evidence="2" id="KW-0472">Membrane</keyword>
<evidence type="ECO:0000256" key="1">
    <source>
        <dbReference type="SAM" id="MobiDB-lite"/>
    </source>
</evidence>
<dbReference type="EMBL" id="JAJHNU010000003">
    <property type="protein sequence ID" value="MDN4121749.1"/>
    <property type="molecule type" value="Genomic_DNA"/>
</dbReference>
<dbReference type="RefSeq" id="WP_266123241.1">
    <property type="nucleotide sequence ID" value="NZ_JAJHNU010000003.1"/>
</dbReference>
<accession>A0ABT8EKD9</accession>
<comment type="caution">
    <text evidence="3">The sequence shown here is derived from an EMBL/GenBank/DDBJ whole genome shotgun (WGS) entry which is preliminary data.</text>
</comment>
<reference evidence="3" key="1">
    <citation type="submission" date="2021-11" db="EMBL/GenBank/DDBJ databases">
        <title>Draft genome sequence of Alcaligenes endophyticus type strain CCUG 75668T.</title>
        <authorList>
            <person name="Salva-Serra F."/>
            <person name="Duran R.E."/>
            <person name="Seeger M."/>
            <person name="Moore E.R.B."/>
            <person name="Jaen-Luchoro D."/>
        </authorList>
    </citation>
    <scope>NUCLEOTIDE SEQUENCE</scope>
    <source>
        <strain evidence="3">CCUG 75668</strain>
    </source>
</reference>
<name>A0ABT8EKD9_9BURK</name>
<keyword evidence="2" id="KW-1133">Transmembrane helix</keyword>